<evidence type="ECO:0000256" key="3">
    <source>
        <dbReference type="ARBA" id="ARBA00023172"/>
    </source>
</evidence>
<protein>
    <submittedName>
        <fullName evidence="7">Tyrosine-type recombinase/integrase</fullName>
    </submittedName>
</protein>
<dbReference type="Gene3D" id="1.10.443.10">
    <property type="entry name" value="Intergrase catalytic core"/>
    <property type="match status" value="1"/>
</dbReference>
<comment type="caution">
    <text evidence="7">The sequence shown here is derived from an EMBL/GenBank/DDBJ whole genome shotgun (WGS) entry which is preliminary data.</text>
</comment>
<dbReference type="Pfam" id="PF00589">
    <property type="entry name" value="Phage_integrase"/>
    <property type="match status" value="1"/>
</dbReference>
<evidence type="ECO:0000259" key="5">
    <source>
        <dbReference type="PROSITE" id="PS51898"/>
    </source>
</evidence>
<keyword evidence="3" id="KW-0233">DNA recombination</keyword>
<evidence type="ECO:0000313" key="8">
    <source>
        <dbReference type="Proteomes" id="UP000479226"/>
    </source>
</evidence>
<dbReference type="InterPro" id="IPR010998">
    <property type="entry name" value="Integrase_recombinase_N"/>
</dbReference>
<evidence type="ECO:0000313" key="7">
    <source>
        <dbReference type="EMBL" id="NGN85598.1"/>
    </source>
</evidence>
<keyword evidence="8" id="KW-1185">Reference proteome</keyword>
<keyword evidence="1" id="KW-0229">DNA integration</keyword>
<dbReference type="InterPro" id="IPR004107">
    <property type="entry name" value="Integrase_SAM-like_N"/>
</dbReference>
<evidence type="ECO:0000256" key="4">
    <source>
        <dbReference type="PROSITE-ProRule" id="PRU01248"/>
    </source>
</evidence>
<dbReference type="Proteomes" id="UP000479226">
    <property type="component" value="Unassembled WGS sequence"/>
</dbReference>
<dbReference type="PROSITE" id="PS51898">
    <property type="entry name" value="TYR_RECOMBINASE"/>
    <property type="match status" value="1"/>
</dbReference>
<dbReference type="RefSeq" id="WP_165183802.1">
    <property type="nucleotide sequence ID" value="NZ_JAAKZI010000068.1"/>
</dbReference>
<reference evidence="7 8" key="1">
    <citation type="submission" date="2020-02" db="EMBL/GenBank/DDBJ databases">
        <title>Genome sequence of the type strain DSM 27180 of Arthrobacter silviterrae.</title>
        <authorList>
            <person name="Gao J."/>
            <person name="Sun J."/>
        </authorList>
    </citation>
    <scope>NUCLEOTIDE SEQUENCE [LARGE SCALE GENOMIC DNA]</scope>
    <source>
        <strain evidence="7 8">DSM 27180</strain>
    </source>
</reference>
<feature type="domain" description="Tyr recombinase" evidence="5">
    <location>
        <begin position="119"/>
        <end position="304"/>
    </location>
</feature>
<dbReference type="InterPro" id="IPR002104">
    <property type="entry name" value="Integrase_catalytic"/>
</dbReference>
<gene>
    <name evidence="7" type="ORF">G6N77_19350</name>
</gene>
<sequence>MNALAISLQTYFTTFAHAQRDLSTNTIASYRDTWRTLLKYLTATLGVPADALDFDAVTATNVTAFLDHLEQERGNSAKTRNVRLTAIRAVLGRALPDHPEYAATITQVLAIPPKRTTRPVVEFLSPSEVNALLTAPNQQTWTGRRDHAILTMTVQTGLRISEICSLTHDDIHLGTGPHIACTGKGRHQRITPLTRTTVSTMKNYLTERSTLPGTALFCGPHGQPLSRDALEHRLAKHLTTATTMCPSLAAKHVTMHTLRHTTAMNLLAAGVDVSVIALWLGHADTHSTDAYLHADMAIKQAAIDRTRPPNVKPGTYQPEPDILAWLTSL</sequence>
<dbReference type="Pfam" id="PF02899">
    <property type="entry name" value="Phage_int_SAM_1"/>
    <property type="match status" value="1"/>
</dbReference>
<accession>A0ABX0DG52</accession>
<feature type="domain" description="Core-binding (CB)" evidence="6">
    <location>
        <begin position="2"/>
        <end position="95"/>
    </location>
</feature>
<name>A0ABX0DG52_9MICC</name>
<dbReference type="InterPro" id="IPR011010">
    <property type="entry name" value="DNA_brk_join_enz"/>
</dbReference>
<dbReference type="PANTHER" id="PTHR30349:SF81">
    <property type="entry name" value="TYROSINE RECOMBINASE XERC"/>
    <property type="match status" value="1"/>
</dbReference>
<organism evidence="7 8">
    <name type="scientific">Arthrobacter silviterrae</name>
    <dbReference type="NCBI Taxonomy" id="2026658"/>
    <lineage>
        <taxon>Bacteria</taxon>
        <taxon>Bacillati</taxon>
        <taxon>Actinomycetota</taxon>
        <taxon>Actinomycetes</taxon>
        <taxon>Micrococcales</taxon>
        <taxon>Micrococcaceae</taxon>
        <taxon>Arthrobacter</taxon>
    </lineage>
</organism>
<dbReference type="InterPro" id="IPR050090">
    <property type="entry name" value="Tyrosine_recombinase_XerCD"/>
</dbReference>
<evidence type="ECO:0000256" key="2">
    <source>
        <dbReference type="ARBA" id="ARBA00023125"/>
    </source>
</evidence>
<dbReference type="SUPFAM" id="SSF56349">
    <property type="entry name" value="DNA breaking-rejoining enzymes"/>
    <property type="match status" value="1"/>
</dbReference>
<dbReference type="Gene3D" id="1.10.150.130">
    <property type="match status" value="1"/>
</dbReference>
<proteinExistence type="predicted"/>
<dbReference type="PANTHER" id="PTHR30349">
    <property type="entry name" value="PHAGE INTEGRASE-RELATED"/>
    <property type="match status" value="1"/>
</dbReference>
<dbReference type="PROSITE" id="PS51900">
    <property type="entry name" value="CB"/>
    <property type="match status" value="1"/>
</dbReference>
<dbReference type="InterPro" id="IPR013762">
    <property type="entry name" value="Integrase-like_cat_sf"/>
</dbReference>
<keyword evidence="2 4" id="KW-0238">DNA-binding</keyword>
<dbReference type="InterPro" id="IPR044068">
    <property type="entry name" value="CB"/>
</dbReference>
<dbReference type="EMBL" id="JAAKZI010000068">
    <property type="protein sequence ID" value="NGN85598.1"/>
    <property type="molecule type" value="Genomic_DNA"/>
</dbReference>
<evidence type="ECO:0000259" key="6">
    <source>
        <dbReference type="PROSITE" id="PS51900"/>
    </source>
</evidence>
<evidence type="ECO:0000256" key="1">
    <source>
        <dbReference type="ARBA" id="ARBA00022908"/>
    </source>
</evidence>